<name>A0AAW3I5W0_9BURK</name>
<reference evidence="3 4" key="1">
    <citation type="submission" date="2015-07" db="EMBL/GenBank/DDBJ databases">
        <title>Draft genome of Achromobacter spanius.</title>
        <authorList>
            <person name="Wang X."/>
        </authorList>
    </citation>
    <scope>NUCLEOTIDE SEQUENCE [LARGE SCALE GENOMIC DNA]</scope>
    <source>
        <strain evidence="3 4">CGMCC9173</strain>
    </source>
</reference>
<dbReference type="PANTHER" id="PTHR44051:SF19">
    <property type="entry name" value="DISULFIDE-BOND OXIDOREDUCTASE YFCG"/>
    <property type="match status" value="1"/>
</dbReference>
<dbReference type="InterPro" id="IPR040079">
    <property type="entry name" value="Glutathione_S-Trfase"/>
</dbReference>
<comment type="caution">
    <text evidence="3">The sequence shown here is derived from an EMBL/GenBank/DDBJ whole genome shotgun (WGS) entry which is preliminary data.</text>
</comment>
<dbReference type="EMBL" id="LGVG01000009">
    <property type="protein sequence ID" value="KNE28017.1"/>
    <property type="molecule type" value="Genomic_DNA"/>
</dbReference>
<feature type="domain" description="GST C-terminal" evidence="2">
    <location>
        <begin position="90"/>
        <end position="213"/>
    </location>
</feature>
<dbReference type="Pfam" id="PF13409">
    <property type="entry name" value="GST_N_2"/>
    <property type="match status" value="1"/>
</dbReference>
<accession>A0AAW3I5W0</accession>
<dbReference type="InterPro" id="IPR036282">
    <property type="entry name" value="Glutathione-S-Trfase_C_sf"/>
</dbReference>
<proteinExistence type="predicted"/>
<evidence type="ECO:0000313" key="4">
    <source>
        <dbReference type="Proteomes" id="UP000037511"/>
    </source>
</evidence>
<dbReference type="InterPro" id="IPR036249">
    <property type="entry name" value="Thioredoxin-like_sf"/>
</dbReference>
<evidence type="ECO:0000259" key="1">
    <source>
        <dbReference type="PROSITE" id="PS50404"/>
    </source>
</evidence>
<dbReference type="RefSeq" id="WP_050446512.1">
    <property type="nucleotide sequence ID" value="NZ_CP034689.1"/>
</dbReference>
<dbReference type="InterPro" id="IPR010987">
    <property type="entry name" value="Glutathione-S-Trfase_C-like"/>
</dbReference>
<dbReference type="SUPFAM" id="SSF52833">
    <property type="entry name" value="Thioredoxin-like"/>
    <property type="match status" value="1"/>
</dbReference>
<dbReference type="SUPFAM" id="SSF47616">
    <property type="entry name" value="GST C-terminal domain-like"/>
    <property type="match status" value="1"/>
</dbReference>
<evidence type="ECO:0000313" key="3">
    <source>
        <dbReference type="EMBL" id="KNE28017.1"/>
    </source>
</evidence>
<dbReference type="Pfam" id="PF00043">
    <property type="entry name" value="GST_C"/>
    <property type="match status" value="1"/>
</dbReference>
<dbReference type="PROSITE" id="PS50405">
    <property type="entry name" value="GST_CTER"/>
    <property type="match status" value="1"/>
</dbReference>
<dbReference type="Proteomes" id="UP000037511">
    <property type="component" value="Unassembled WGS sequence"/>
</dbReference>
<protein>
    <submittedName>
        <fullName evidence="3">Glutathione S-transferase</fullName>
    </submittedName>
</protein>
<dbReference type="SFLD" id="SFLDG00358">
    <property type="entry name" value="Main_(cytGST)"/>
    <property type="match status" value="1"/>
</dbReference>
<sequence length="233" mass="26174">MIDLYYWTTPNGHKITLFLEEAGLPYKIHPVNISRGDQFKPEFLAIAPNNRIPAIVDTQPADGGAPIPMFESGAILLYLAEKTGQFLPADLRGRADALQWLFWQMGGLGPMAGQNHHFSGYAPERIPYAIERYVKETNRLYGVLDKRLADREFVAGDYSIADMAAYPWIVPHAKQGQDLNDFPHLQRWFNAIAARPATQRAYALADTINTTPSISDDESRRILFGQTAQNIAR</sequence>
<evidence type="ECO:0000259" key="2">
    <source>
        <dbReference type="PROSITE" id="PS50405"/>
    </source>
</evidence>
<dbReference type="InterPro" id="IPR004045">
    <property type="entry name" value="Glutathione_S-Trfase_N"/>
</dbReference>
<feature type="domain" description="GST N-terminal" evidence="1">
    <location>
        <begin position="1"/>
        <end position="87"/>
    </location>
</feature>
<dbReference type="CDD" id="cd03048">
    <property type="entry name" value="GST_N_Ure2p_like"/>
    <property type="match status" value="1"/>
</dbReference>
<dbReference type="CDD" id="cd10291">
    <property type="entry name" value="GST_C_YfcG_like"/>
    <property type="match status" value="1"/>
</dbReference>
<gene>
    <name evidence="3" type="ORF">AFM18_09300</name>
</gene>
<dbReference type="FunFam" id="3.40.30.10:FF:000046">
    <property type="entry name" value="GSH-dependent disulfide bond oxidoreductase"/>
    <property type="match status" value="1"/>
</dbReference>
<dbReference type="PROSITE" id="PS50404">
    <property type="entry name" value="GST_NTER"/>
    <property type="match status" value="1"/>
</dbReference>
<dbReference type="Gene3D" id="1.20.1050.10">
    <property type="match status" value="1"/>
</dbReference>
<organism evidence="3 4">
    <name type="scientific">Achromobacter spanius</name>
    <dbReference type="NCBI Taxonomy" id="217203"/>
    <lineage>
        <taxon>Bacteria</taxon>
        <taxon>Pseudomonadati</taxon>
        <taxon>Pseudomonadota</taxon>
        <taxon>Betaproteobacteria</taxon>
        <taxon>Burkholderiales</taxon>
        <taxon>Alcaligenaceae</taxon>
        <taxon>Achromobacter</taxon>
    </lineage>
</organism>
<dbReference type="SFLD" id="SFLDG01151">
    <property type="entry name" value="Main.2:_Nu-like"/>
    <property type="match status" value="1"/>
</dbReference>
<dbReference type="PANTHER" id="PTHR44051">
    <property type="entry name" value="GLUTATHIONE S-TRANSFERASE-RELATED"/>
    <property type="match status" value="1"/>
</dbReference>
<dbReference type="InterPro" id="IPR004046">
    <property type="entry name" value="GST_C"/>
</dbReference>
<dbReference type="AlphaFoldDB" id="A0AAW3I5W0"/>
<dbReference type="SFLD" id="SFLDS00019">
    <property type="entry name" value="Glutathione_Transferase_(cytos"/>
    <property type="match status" value="1"/>
</dbReference>
<dbReference type="Gene3D" id="3.40.30.10">
    <property type="entry name" value="Glutaredoxin"/>
    <property type="match status" value="1"/>
</dbReference>